<evidence type="ECO:0000313" key="1">
    <source>
        <dbReference type="EMBL" id="MFB5188695.1"/>
    </source>
</evidence>
<evidence type="ECO:0000313" key="2">
    <source>
        <dbReference type="Proteomes" id="UP001579974"/>
    </source>
</evidence>
<dbReference type="InterPro" id="IPR050490">
    <property type="entry name" value="Bact_solute-bd_prot1"/>
</dbReference>
<dbReference type="PROSITE" id="PS51257">
    <property type="entry name" value="PROKAR_LIPOPROTEIN"/>
    <property type="match status" value="1"/>
</dbReference>
<keyword evidence="2" id="KW-1185">Reference proteome</keyword>
<dbReference type="PANTHER" id="PTHR43649">
    <property type="entry name" value="ARABINOSE-BINDING PROTEIN-RELATED"/>
    <property type="match status" value="1"/>
</dbReference>
<dbReference type="InterPro" id="IPR006059">
    <property type="entry name" value="SBP"/>
</dbReference>
<dbReference type="PANTHER" id="PTHR43649:SF12">
    <property type="entry name" value="DIACETYLCHITOBIOSE BINDING PROTEIN DASA"/>
    <property type="match status" value="1"/>
</dbReference>
<dbReference type="Gene3D" id="3.40.190.10">
    <property type="entry name" value="Periplasmic binding protein-like II"/>
    <property type="match status" value="1"/>
</dbReference>
<organism evidence="1 2">
    <name type="scientific">Alicyclobacillus fastidiosus</name>
    <dbReference type="NCBI Taxonomy" id="392011"/>
    <lineage>
        <taxon>Bacteria</taxon>
        <taxon>Bacillati</taxon>
        <taxon>Bacillota</taxon>
        <taxon>Bacilli</taxon>
        <taxon>Bacillales</taxon>
        <taxon>Alicyclobacillaceae</taxon>
        <taxon>Alicyclobacillus</taxon>
    </lineage>
</organism>
<dbReference type="EMBL" id="JBDXSU010000001">
    <property type="protein sequence ID" value="MFB5188695.1"/>
    <property type="molecule type" value="Genomic_DNA"/>
</dbReference>
<accession>A0ABV5A8R1</accession>
<dbReference type="Pfam" id="PF01547">
    <property type="entry name" value="SBP_bac_1"/>
    <property type="match status" value="1"/>
</dbReference>
<proteinExistence type="predicted"/>
<name>A0ABV5A8R1_9BACL</name>
<dbReference type="SUPFAM" id="SSF53850">
    <property type="entry name" value="Periplasmic binding protein-like II"/>
    <property type="match status" value="1"/>
</dbReference>
<comment type="caution">
    <text evidence="1">The sequence shown here is derived from an EMBL/GenBank/DDBJ whole genome shotgun (WGS) entry which is preliminary data.</text>
</comment>
<gene>
    <name evidence="1" type="ORF">KKP3000_001128</name>
</gene>
<sequence>MKREIAFFAGLALLTTVGVSGCGTGGSTTSSGGGGTSNSSSSGSIKGQTISVVFTSPAPPQKLLAQFTKQTGVKVKWTDMAWDDIQTKITAAMTANTYFADVTDVDWSRVGQYYQTKWFQPLNQYMDVNSLKSDVPQLNVFTSHGELIGMPVDASIMLTTVNTADFKKAGITTMPTTMDEYNADLNKLVSSGVNPSPLGIPFAAAEGLSTYWYETTAAFGGSVLSADGKPLFTDPNSAGYKAMQWMVNAYKTGLVPKGNINMTDSDEMQNEMATGRISTILSDYSGNVGTIYNVPSQSKVVGQVNYIATPGQSGVGPNLGNPDGMGIPETAEHKAAAAAFIKWITSPDIQADISGANGPSLSIVQWALPSRLSAIQKLADADTNKTTEASVMYQLFKQHTKPPFQGGAPAWYAQFSNAVYTNIHAAALGQETVDQAVKAIATTVNSLNS</sequence>
<dbReference type="Proteomes" id="UP001579974">
    <property type="component" value="Unassembled WGS sequence"/>
</dbReference>
<protein>
    <submittedName>
        <fullName evidence="1">Extracellular solute-binding protein</fullName>
    </submittedName>
</protein>
<reference evidence="1 2" key="1">
    <citation type="journal article" date="2024" name="Int. J. Mol. Sci.">
        <title>Exploration of Alicyclobacillus spp. Genome in Search of Antibiotic Resistance.</title>
        <authorList>
            <person name="Bucka-Kolendo J."/>
            <person name="Kiousi D.E."/>
            <person name="Dekowska A."/>
            <person name="Mikolajczuk-Szczyrba A."/>
            <person name="Karadedos D.M."/>
            <person name="Michael P."/>
            <person name="Galanis A."/>
            <person name="Sokolowska B."/>
        </authorList>
    </citation>
    <scope>NUCLEOTIDE SEQUENCE [LARGE SCALE GENOMIC DNA]</scope>
    <source>
        <strain evidence="1 2">KKP 3000</strain>
    </source>
</reference>
<dbReference type="RefSeq" id="WP_275475537.1">
    <property type="nucleotide sequence ID" value="NZ_CP162940.1"/>
</dbReference>